<protein>
    <submittedName>
        <fullName evidence="2">Putative secreted protein</fullName>
    </submittedName>
</protein>
<proteinExistence type="predicted"/>
<dbReference type="EMBL" id="GGFL01014343">
    <property type="protein sequence ID" value="MBW78521.1"/>
    <property type="molecule type" value="Transcribed_RNA"/>
</dbReference>
<keyword evidence="1" id="KW-0732">Signal</keyword>
<reference evidence="2" key="1">
    <citation type="submission" date="2018-01" db="EMBL/GenBank/DDBJ databases">
        <title>An insight into the sialome of Amazonian anophelines.</title>
        <authorList>
            <person name="Ribeiro J.M."/>
            <person name="Scarpassa V."/>
            <person name="Calvo E."/>
        </authorList>
    </citation>
    <scope>NUCLEOTIDE SEQUENCE</scope>
</reference>
<name>A0A2M4DLV6_ANODA</name>
<evidence type="ECO:0000313" key="2">
    <source>
        <dbReference type="EMBL" id="MBW78521.1"/>
    </source>
</evidence>
<feature type="signal peptide" evidence="1">
    <location>
        <begin position="1"/>
        <end position="19"/>
    </location>
</feature>
<evidence type="ECO:0000256" key="1">
    <source>
        <dbReference type="SAM" id="SignalP"/>
    </source>
</evidence>
<dbReference type="AlphaFoldDB" id="A0A2M4DLV6"/>
<accession>A0A2M4DLV6</accession>
<feature type="chain" id="PRO_5014792222" evidence="1">
    <location>
        <begin position="20"/>
        <end position="170"/>
    </location>
</feature>
<organism evidence="2">
    <name type="scientific">Anopheles darlingi</name>
    <name type="common">Mosquito</name>
    <dbReference type="NCBI Taxonomy" id="43151"/>
    <lineage>
        <taxon>Eukaryota</taxon>
        <taxon>Metazoa</taxon>
        <taxon>Ecdysozoa</taxon>
        <taxon>Arthropoda</taxon>
        <taxon>Hexapoda</taxon>
        <taxon>Insecta</taxon>
        <taxon>Pterygota</taxon>
        <taxon>Neoptera</taxon>
        <taxon>Endopterygota</taxon>
        <taxon>Diptera</taxon>
        <taxon>Nematocera</taxon>
        <taxon>Culicoidea</taxon>
        <taxon>Culicidae</taxon>
        <taxon>Anophelinae</taxon>
        <taxon>Anopheles</taxon>
    </lineage>
</organism>
<sequence length="170" mass="18959">MLRMFHLALLHPQFAPVPAQPMPCCQRISRGLTEISTKATFVAIPRNTSTKRFRSRIATPQHGLGGCRVVRLMLGRKKNPSDGKTHRYCGMESPFATRNNTTHQQCLSLADSFYDAAYASVAQKGRSWSAAQRKKQIVCKLQCYTLIRASLVCLTGGLALLLQNYQKLSC</sequence>